<proteinExistence type="predicted"/>
<evidence type="ECO:0000313" key="3">
    <source>
        <dbReference type="EMBL" id="KAG8059929.1"/>
    </source>
</evidence>
<feature type="region of interest" description="Disordered" evidence="1">
    <location>
        <begin position="61"/>
        <end position="108"/>
    </location>
</feature>
<dbReference type="EMBL" id="JAAALK010000287">
    <property type="protein sequence ID" value="KAG8059929.1"/>
    <property type="molecule type" value="Genomic_DNA"/>
</dbReference>
<evidence type="ECO:0000313" key="4">
    <source>
        <dbReference type="Proteomes" id="UP000729402"/>
    </source>
</evidence>
<feature type="signal peptide" evidence="2">
    <location>
        <begin position="1"/>
        <end position="17"/>
    </location>
</feature>
<dbReference type="AlphaFoldDB" id="A0A8J5VWG5"/>
<reference evidence="3" key="1">
    <citation type="journal article" date="2021" name="bioRxiv">
        <title>Whole Genome Assembly and Annotation of Northern Wild Rice, Zizania palustris L., Supports a Whole Genome Duplication in the Zizania Genus.</title>
        <authorList>
            <person name="Haas M."/>
            <person name="Kono T."/>
            <person name="Macchietto M."/>
            <person name="Millas R."/>
            <person name="McGilp L."/>
            <person name="Shao M."/>
            <person name="Duquette J."/>
            <person name="Hirsch C.N."/>
            <person name="Kimball J."/>
        </authorList>
    </citation>
    <scope>NUCLEOTIDE SEQUENCE</scope>
    <source>
        <tissue evidence="3">Fresh leaf tissue</tissue>
    </source>
</reference>
<organism evidence="3 4">
    <name type="scientific">Zizania palustris</name>
    <name type="common">Northern wild rice</name>
    <dbReference type="NCBI Taxonomy" id="103762"/>
    <lineage>
        <taxon>Eukaryota</taxon>
        <taxon>Viridiplantae</taxon>
        <taxon>Streptophyta</taxon>
        <taxon>Embryophyta</taxon>
        <taxon>Tracheophyta</taxon>
        <taxon>Spermatophyta</taxon>
        <taxon>Magnoliopsida</taxon>
        <taxon>Liliopsida</taxon>
        <taxon>Poales</taxon>
        <taxon>Poaceae</taxon>
        <taxon>BOP clade</taxon>
        <taxon>Oryzoideae</taxon>
        <taxon>Oryzeae</taxon>
        <taxon>Zizaniinae</taxon>
        <taxon>Zizania</taxon>
    </lineage>
</organism>
<gene>
    <name evidence="3" type="ORF">GUJ93_ZPchr0002g24185</name>
</gene>
<feature type="chain" id="PRO_5035302148" description="Secreted protein" evidence="2">
    <location>
        <begin position="18"/>
        <end position="131"/>
    </location>
</feature>
<keyword evidence="2" id="KW-0732">Signal</keyword>
<sequence>MPLSIVVRLLGAAAAFAHKQITAVLLPNFPAGAVQAIAGFESSTPSHPLSSSSHRLAYARDGYAPTPTSRSPFSRESRGTPPRRRLNCPGSIVKSAAPPAPVRGSRSDSKLPSYFGLAICFICWQHRVICL</sequence>
<dbReference type="Proteomes" id="UP000729402">
    <property type="component" value="Unassembled WGS sequence"/>
</dbReference>
<evidence type="ECO:0000256" key="1">
    <source>
        <dbReference type="SAM" id="MobiDB-lite"/>
    </source>
</evidence>
<accession>A0A8J5VWG5</accession>
<name>A0A8J5VWG5_ZIZPA</name>
<protein>
    <recommendedName>
        <fullName evidence="5">Secreted protein</fullName>
    </recommendedName>
</protein>
<evidence type="ECO:0008006" key="5">
    <source>
        <dbReference type="Google" id="ProtNLM"/>
    </source>
</evidence>
<evidence type="ECO:0000256" key="2">
    <source>
        <dbReference type="SAM" id="SignalP"/>
    </source>
</evidence>
<comment type="caution">
    <text evidence="3">The sequence shown here is derived from an EMBL/GenBank/DDBJ whole genome shotgun (WGS) entry which is preliminary data.</text>
</comment>
<reference evidence="3" key="2">
    <citation type="submission" date="2021-02" db="EMBL/GenBank/DDBJ databases">
        <authorList>
            <person name="Kimball J.A."/>
            <person name="Haas M.W."/>
            <person name="Macchietto M."/>
            <person name="Kono T."/>
            <person name="Duquette J."/>
            <person name="Shao M."/>
        </authorList>
    </citation>
    <scope>NUCLEOTIDE SEQUENCE</scope>
    <source>
        <tissue evidence="3">Fresh leaf tissue</tissue>
    </source>
</reference>
<keyword evidence="4" id="KW-1185">Reference proteome</keyword>